<comment type="similarity">
    <text evidence="7">Belongs to the binding-protein-dependent transport system permease family.</text>
</comment>
<evidence type="ECO:0000256" key="1">
    <source>
        <dbReference type="ARBA" id="ARBA00004651"/>
    </source>
</evidence>
<sequence length="304" mass="34527">MRPGRKLPRPSGRKSSGTGLVPYLLVGPAMLLLLIFVFYPLVNLVYLSFFDYNLIREKTFVGLKNYEVLFFVKTDFLDALRNTAVYTLSVLFFSLLLAVLFALWLEPDSRINRFLQKSMFTPYLISMVSCAYIWSWMYDADSGILNAMLALFGLPLSRWLNDSDLALFCVAAVAVWKSLGYYLIIVLASIRSIPAEILEAAALDNTPPVRKFFRITLPMISPQLFFLLITITISSFKVFDVVRVMTDGGPGNATDVLVTYIYRYAFQMNARVGYASAAGTVLLVILMILTYFYFQVLSKRVHYQ</sequence>
<feature type="transmembrane region" description="Helical" evidence="7">
    <location>
        <begin position="117"/>
        <end position="137"/>
    </location>
</feature>
<feature type="transmembrane region" description="Helical" evidence="7">
    <location>
        <begin position="20"/>
        <end position="42"/>
    </location>
</feature>
<dbReference type="EMBL" id="JADCKF010000017">
    <property type="protein sequence ID" value="MBE5057230.1"/>
    <property type="molecule type" value="Genomic_DNA"/>
</dbReference>
<evidence type="ECO:0000256" key="5">
    <source>
        <dbReference type="ARBA" id="ARBA00022989"/>
    </source>
</evidence>
<dbReference type="InterPro" id="IPR000515">
    <property type="entry name" value="MetI-like"/>
</dbReference>
<keyword evidence="6 7" id="KW-0472">Membrane</keyword>
<dbReference type="PANTHER" id="PTHR30193">
    <property type="entry name" value="ABC TRANSPORTER PERMEASE PROTEIN"/>
    <property type="match status" value="1"/>
</dbReference>
<dbReference type="InterPro" id="IPR051393">
    <property type="entry name" value="ABC_transporter_permease"/>
</dbReference>
<feature type="domain" description="ABC transmembrane type-1" evidence="8">
    <location>
        <begin position="80"/>
        <end position="293"/>
    </location>
</feature>
<dbReference type="Gene3D" id="1.10.3720.10">
    <property type="entry name" value="MetI-like"/>
    <property type="match status" value="1"/>
</dbReference>
<gene>
    <name evidence="9" type="ORF">INF37_14715</name>
</gene>
<comment type="subcellular location">
    <subcellularLocation>
        <location evidence="1 7">Cell membrane</location>
        <topology evidence="1 7">Multi-pass membrane protein</topology>
    </subcellularLocation>
</comment>
<accession>A0ABR9RF06</accession>
<keyword evidence="2 7" id="KW-0813">Transport</keyword>
<dbReference type="CDD" id="cd06261">
    <property type="entry name" value="TM_PBP2"/>
    <property type="match status" value="1"/>
</dbReference>
<evidence type="ECO:0000256" key="7">
    <source>
        <dbReference type="RuleBase" id="RU363032"/>
    </source>
</evidence>
<evidence type="ECO:0000256" key="6">
    <source>
        <dbReference type="ARBA" id="ARBA00023136"/>
    </source>
</evidence>
<dbReference type="Pfam" id="PF00528">
    <property type="entry name" value="BPD_transp_1"/>
    <property type="match status" value="1"/>
</dbReference>
<name>A0ABR9RF06_9FIRM</name>
<keyword evidence="10" id="KW-1185">Reference proteome</keyword>
<comment type="caution">
    <text evidence="9">The sequence shown here is derived from an EMBL/GenBank/DDBJ whole genome shotgun (WGS) entry which is preliminary data.</text>
</comment>
<feature type="transmembrane region" description="Helical" evidence="7">
    <location>
        <begin position="212"/>
        <end position="236"/>
    </location>
</feature>
<evidence type="ECO:0000256" key="4">
    <source>
        <dbReference type="ARBA" id="ARBA00022692"/>
    </source>
</evidence>
<feature type="transmembrane region" description="Helical" evidence="7">
    <location>
        <begin position="272"/>
        <end position="294"/>
    </location>
</feature>
<evidence type="ECO:0000313" key="9">
    <source>
        <dbReference type="EMBL" id="MBE5057230.1"/>
    </source>
</evidence>
<keyword evidence="3" id="KW-1003">Cell membrane</keyword>
<dbReference type="InterPro" id="IPR035906">
    <property type="entry name" value="MetI-like_sf"/>
</dbReference>
<feature type="transmembrane region" description="Helical" evidence="7">
    <location>
        <begin position="167"/>
        <end position="192"/>
    </location>
</feature>
<dbReference type="PANTHER" id="PTHR30193:SF37">
    <property type="entry name" value="INNER MEMBRANE ABC TRANSPORTER PERMEASE PROTEIN YCJO"/>
    <property type="match status" value="1"/>
</dbReference>
<dbReference type="SUPFAM" id="SSF161098">
    <property type="entry name" value="MetI-like"/>
    <property type="match status" value="1"/>
</dbReference>
<dbReference type="PROSITE" id="PS50928">
    <property type="entry name" value="ABC_TM1"/>
    <property type="match status" value="1"/>
</dbReference>
<evidence type="ECO:0000256" key="3">
    <source>
        <dbReference type="ARBA" id="ARBA00022475"/>
    </source>
</evidence>
<organism evidence="9 10">
    <name type="scientific">Pseudoflavonifractor gallinarum</name>
    <dbReference type="NCBI Taxonomy" id="2779352"/>
    <lineage>
        <taxon>Bacteria</taxon>
        <taxon>Bacillati</taxon>
        <taxon>Bacillota</taxon>
        <taxon>Clostridia</taxon>
        <taxon>Eubacteriales</taxon>
        <taxon>Oscillospiraceae</taxon>
        <taxon>Pseudoflavonifractor</taxon>
    </lineage>
</organism>
<dbReference type="Proteomes" id="UP000806211">
    <property type="component" value="Unassembled WGS sequence"/>
</dbReference>
<feature type="transmembrane region" description="Helical" evidence="7">
    <location>
        <begin position="143"/>
        <end position="160"/>
    </location>
</feature>
<reference evidence="9 10" key="1">
    <citation type="submission" date="2020-10" db="EMBL/GenBank/DDBJ databases">
        <title>ChiBAC.</title>
        <authorList>
            <person name="Zenner C."/>
            <person name="Hitch T.C.A."/>
            <person name="Clavel T."/>
        </authorList>
    </citation>
    <scope>NUCLEOTIDE SEQUENCE [LARGE SCALE GENOMIC DNA]</scope>
    <source>
        <strain evidence="9 10">DSM 107456</strain>
    </source>
</reference>
<evidence type="ECO:0000256" key="2">
    <source>
        <dbReference type="ARBA" id="ARBA00022448"/>
    </source>
</evidence>
<feature type="transmembrane region" description="Helical" evidence="7">
    <location>
        <begin position="84"/>
        <end position="105"/>
    </location>
</feature>
<keyword evidence="4 7" id="KW-0812">Transmembrane</keyword>
<dbReference type="RefSeq" id="WP_193539178.1">
    <property type="nucleotide sequence ID" value="NZ_JADCKF010000017.1"/>
</dbReference>
<protein>
    <submittedName>
        <fullName evidence="9">Sugar ABC transporter permease</fullName>
    </submittedName>
</protein>
<evidence type="ECO:0000313" key="10">
    <source>
        <dbReference type="Proteomes" id="UP000806211"/>
    </source>
</evidence>
<keyword evidence="5 7" id="KW-1133">Transmembrane helix</keyword>
<proteinExistence type="inferred from homology"/>
<evidence type="ECO:0000259" key="8">
    <source>
        <dbReference type="PROSITE" id="PS50928"/>
    </source>
</evidence>